<proteinExistence type="predicted"/>
<accession>A0A2T7F3H1</accession>
<evidence type="ECO:0000313" key="1">
    <source>
        <dbReference type="EMBL" id="PUZ74619.1"/>
    </source>
</evidence>
<reference evidence="1 2" key="1">
    <citation type="submission" date="2018-04" db="EMBL/GenBank/DDBJ databases">
        <title>WGS assembly of Panicum hallii var. hallii HAL2.</title>
        <authorList>
            <person name="Lovell J."/>
            <person name="Jenkins J."/>
            <person name="Lowry D."/>
            <person name="Mamidi S."/>
            <person name="Sreedasyam A."/>
            <person name="Weng X."/>
            <person name="Barry K."/>
            <person name="Bonette J."/>
            <person name="Campitelli B."/>
            <person name="Daum C."/>
            <person name="Gordon S."/>
            <person name="Gould B."/>
            <person name="Lipzen A."/>
            <person name="MacQueen A."/>
            <person name="Palacio-Mejia J."/>
            <person name="Plott C."/>
            <person name="Shakirov E."/>
            <person name="Shu S."/>
            <person name="Yoshinaga Y."/>
            <person name="Zane M."/>
            <person name="Rokhsar D."/>
            <person name="Grimwood J."/>
            <person name="Schmutz J."/>
            <person name="Juenger T."/>
        </authorList>
    </citation>
    <scope>NUCLEOTIDE SEQUENCE [LARGE SCALE GENOMIC DNA]</scope>
    <source>
        <strain evidence="2">cv. HAL2</strain>
    </source>
</reference>
<evidence type="ECO:0000313" key="2">
    <source>
        <dbReference type="Proteomes" id="UP000244336"/>
    </source>
</evidence>
<sequence>MFVLLARMSTGQPAKLPSWAELFKLMQSQCTHIGPSPKTSISLVYQSICFTPKSHGNCKQVSGFKAMEQSKRNQTDMIVSGFTVHLLWRDDSRTLQPGIIQYLLVVMHISYSELLPARSSFWHRPSYRLHVQICVTSRL</sequence>
<dbReference type="Proteomes" id="UP000244336">
    <property type="component" value="Chromosome 1"/>
</dbReference>
<protein>
    <submittedName>
        <fullName evidence="1">Uncharacterized protein</fullName>
    </submittedName>
</protein>
<dbReference type="AlphaFoldDB" id="A0A2T7F3H1"/>
<keyword evidence="2" id="KW-1185">Reference proteome</keyword>
<dbReference type="EMBL" id="CM009749">
    <property type="protein sequence ID" value="PUZ74619.1"/>
    <property type="molecule type" value="Genomic_DNA"/>
</dbReference>
<gene>
    <name evidence="1" type="ORF">GQ55_1G079700</name>
</gene>
<organism evidence="1 2">
    <name type="scientific">Panicum hallii var. hallii</name>
    <dbReference type="NCBI Taxonomy" id="1504633"/>
    <lineage>
        <taxon>Eukaryota</taxon>
        <taxon>Viridiplantae</taxon>
        <taxon>Streptophyta</taxon>
        <taxon>Embryophyta</taxon>
        <taxon>Tracheophyta</taxon>
        <taxon>Spermatophyta</taxon>
        <taxon>Magnoliopsida</taxon>
        <taxon>Liliopsida</taxon>
        <taxon>Poales</taxon>
        <taxon>Poaceae</taxon>
        <taxon>PACMAD clade</taxon>
        <taxon>Panicoideae</taxon>
        <taxon>Panicodae</taxon>
        <taxon>Paniceae</taxon>
        <taxon>Panicinae</taxon>
        <taxon>Panicum</taxon>
        <taxon>Panicum sect. Panicum</taxon>
    </lineage>
</organism>
<dbReference type="Gramene" id="PUZ74619">
    <property type="protein sequence ID" value="PUZ74619"/>
    <property type="gene ID" value="GQ55_1G079700"/>
</dbReference>
<name>A0A2T7F3H1_9POAL</name>